<comment type="caution">
    <text evidence="2">The sequence shown here is derived from an EMBL/GenBank/DDBJ whole genome shotgun (WGS) entry which is preliminary data.</text>
</comment>
<dbReference type="EMBL" id="CAJVQA010012724">
    <property type="protein sequence ID" value="CAG8719040.1"/>
    <property type="molecule type" value="Genomic_DNA"/>
</dbReference>
<gene>
    <name evidence="2" type="ORF">CPELLU_LOCUS12778</name>
</gene>
<feature type="compositionally biased region" description="Acidic residues" evidence="1">
    <location>
        <begin position="92"/>
        <end position="109"/>
    </location>
</feature>
<keyword evidence="3" id="KW-1185">Reference proteome</keyword>
<evidence type="ECO:0000313" key="2">
    <source>
        <dbReference type="EMBL" id="CAG8719040.1"/>
    </source>
</evidence>
<feature type="compositionally biased region" description="Acidic residues" evidence="1">
    <location>
        <begin position="51"/>
        <end position="74"/>
    </location>
</feature>
<sequence>GSEEDVMFDYNWVANPESRNNCGNYIYADEDNTSDNEGIVDLTLNNSDNGNNEDESDGNHEDDNDSDSLDEEERSNDGCEDSNKNNPNKVDDLDDQEDGEDTYYEDEAIEYSNLWN</sequence>
<feature type="region of interest" description="Disordered" evidence="1">
    <location>
        <begin position="26"/>
        <end position="116"/>
    </location>
</feature>
<feature type="non-terminal residue" evidence="2">
    <location>
        <position position="1"/>
    </location>
</feature>
<evidence type="ECO:0000313" key="3">
    <source>
        <dbReference type="Proteomes" id="UP000789759"/>
    </source>
</evidence>
<proteinExistence type="predicted"/>
<accession>A0A9N9NAE2</accession>
<dbReference type="Proteomes" id="UP000789759">
    <property type="component" value="Unassembled WGS sequence"/>
</dbReference>
<dbReference type="AlphaFoldDB" id="A0A9N9NAE2"/>
<reference evidence="2" key="1">
    <citation type="submission" date="2021-06" db="EMBL/GenBank/DDBJ databases">
        <authorList>
            <person name="Kallberg Y."/>
            <person name="Tangrot J."/>
            <person name="Rosling A."/>
        </authorList>
    </citation>
    <scope>NUCLEOTIDE SEQUENCE</scope>
    <source>
        <strain evidence="2">FL966</strain>
    </source>
</reference>
<evidence type="ECO:0000256" key="1">
    <source>
        <dbReference type="SAM" id="MobiDB-lite"/>
    </source>
</evidence>
<name>A0A9N9NAE2_9GLOM</name>
<protein>
    <submittedName>
        <fullName evidence="2">10430_t:CDS:1</fullName>
    </submittedName>
</protein>
<organism evidence="2 3">
    <name type="scientific">Cetraspora pellucida</name>
    <dbReference type="NCBI Taxonomy" id="1433469"/>
    <lineage>
        <taxon>Eukaryota</taxon>
        <taxon>Fungi</taxon>
        <taxon>Fungi incertae sedis</taxon>
        <taxon>Mucoromycota</taxon>
        <taxon>Glomeromycotina</taxon>
        <taxon>Glomeromycetes</taxon>
        <taxon>Diversisporales</taxon>
        <taxon>Gigasporaceae</taxon>
        <taxon>Cetraspora</taxon>
    </lineage>
</organism>